<evidence type="ECO:0000256" key="3">
    <source>
        <dbReference type="ARBA" id="ARBA00023125"/>
    </source>
</evidence>
<proteinExistence type="inferred from homology"/>
<dbReference type="Gene3D" id="1.10.10.60">
    <property type="entry name" value="Homeodomain-like"/>
    <property type="match status" value="1"/>
</dbReference>
<feature type="domain" description="Integrase catalytic" evidence="6">
    <location>
        <begin position="112"/>
        <end position="285"/>
    </location>
</feature>
<sequence>MISMYKWQQVRVLRQKGETIKGIARQLKLSRNTVRKYLRKDEPPQFKARQYERLLDPYEEVIKEMLKKGFIGTRIYNELKEQGYGGSLSSVHRYLSGIREGERVKTLATTRVETSPGKQMQYDWKEWMLPVNGRPVKVYIHEIILSYSRKKYYCSSLSITTADIIRAIASAIEYFGGIAEEIVIDNPRQMVIAHNNNGVIRYNDEFLRFCGLYGIDTVPCRPYRARTKGKVERPFYYIQEHLLKGLEVEGIARFDGLLYDFTERYNKRTHSDLGESPEERFMRDEKPLLRPIPEVEPAEIFPKEIRSVTNDGYISWAGALYPVPMKHCLRQVKIETLFGKTLKVYSMDGSIIAEHDIRVSDRHKRPVHPEHEQLNREYRERKGAYRSETLKRFKEAFKQQGEVFIEGLKKTVSANMYWHIEEILKLTEIYTAEDITAAMKECIECGSYHKNSIKRLLKSKTPGEPLIENINNPCIARSINITRPLSAYRVMEKEVLA</sequence>
<evidence type="ECO:0000259" key="5">
    <source>
        <dbReference type="PROSITE" id="PS50531"/>
    </source>
</evidence>
<keyword evidence="2" id="KW-0815">Transposition</keyword>
<dbReference type="InterPro" id="IPR036397">
    <property type="entry name" value="RNaseH_sf"/>
</dbReference>
<dbReference type="GO" id="GO:0015074">
    <property type="term" value="P:DNA integration"/>
    <property type="evidence" value="ECO:0007669"/>
    <property type="project" value="InterPro"/>
</dbReference>
<dbReference type="InterPro" id="IPR017894">
    <property type="entry name" value="HTH_IS21_transposase_type"/>
</dbReference>
<comment type="similarity">
    <text evidence="1">Belongs to the transposase IS21/IS408/IS1162 family.</text>
</comment>
<evidence type="ECO:0000259" key="6">
    <source>
        <dbReference type="PROSITE" id="PS50994"/>
    </source>
</evidence>
<dbReference type="Gene3D" id="3.30.420.10">
    <property type="entry name" value="Ribonuclease H-like superfamily/Ribonuclease H"/>
    <property type="match status" value="1"/>
</dbReference>
<keyword evidence="3" id="KW-0238">DNA-binding</keyword>
<dbReference type="GO" id="GO:0000150">
    <property type="term" value="F:DNA strand exchange activity"/>
    <property type="evidence" value="ECO:0007669"/>
    <property type="project" value="InterPro"/>
</dbReference>
<evidence type="ECO:0000256" key="1">
    <source>
        <dbReference type="ARBA" id="ARBA00009277"/>
    </source>
</evidence>
<dbReference type="InterPro" id="IPR012337">
    <property type="entry name" value="RNaseH-like_sf"/>
</dbReference>
<dbReference type="EMBL" id="AP022873">
    <property type="protein sequence ID" value="BCB95780.1"/>
    <property type="molecule type" value="Genomic_DNA"/>
</dbReference>
<dbReference type="InterPro" id="IPR006120">
    <property type="entry name" value="Resolvase_HTH_dom"/>
</dbReference>
<dbReference type="PROSITE" id="PS50531">
    <property type="entry name" value="HTH_IS21"/>
    <property type="match status" value="1"/>
</dbReference>
<dbReference type="KEGG" id="dtp:JZK55_07020"/>
<dbReference type="Pfam" id="PF02796">
    <property type="entry name" value="HTH_7"/>
    <property type="match status" value="1"/>
</dbReference>
<evidence type="ECO:0000256" key="4">
    <source>
        <dbReference type="ARBA" id="ARBA00023172"/>
    </source>
</evidence>
<dbReference type="GO" id="GO:0032196">
    <property type="term" value="P:transposition"/>
    <property type="evidence" value="ECO:0007669"/>
    <property type="project" value="UniProtKB-KW"/>
</dbReference>
<dbReference type="Pfam" id="PF00665">
    <property type="entry name" value="rve"/>
    <property type="match status" value="1"/>
</dbReference>
<dbReference type="NCBIfam" id="NF033546">
    <property type="entry name" value="transpos_IS21"/>
    <property type="match status" value="1"/>
</dbReference>
<gene>
    <name evidence="7" type="ORF">JZK55_07020</name>
    <name evidence="8" type="ORF">JZK55_10410</name>
</gene>
<dbReference type="PANTHER" id="PTHR35004:SF7">
    <property type="entry name" value="INTEGRASE PROTEIN"/>
    <property type="match status" value="1"/>
</dbReference>
<evidence type="ECO:0000313" key="9">
    <source>
        <dbReference type="Proteomes" id="UP000516360"/>
    </source>
</evidence>
<accession>A0A7G1GZ61</accession>
<dbReference type="GO" id="GO:0003677">
    <property type="term" value="F:DNA binding"/>
    <property type="evidence" value="ECO:0007669"/>
    <property type="project" value="UniProtKB-KW"/>
</dbReference>
<dbReference type="PROSITE" id="PS50994">
    <property type="entry name" value="INTEGRASE"/>
    <property type="match status" value="1"/>
</dbReference>
<keyword evidence="4" id="KW-0233">DNA recombination</keyword>
<evidence type="ECO:0000256" key="2">
    <source>
        <dbReference type="ARBA" id="ARBA00022578"/>
    </source>
</evidence>
<dbReference type="Pfam" id="PF22483">
    <property type="entry name" value="Mu-transpos_C_2"/>
    <property type="match status" value="1"/>
</dbReference>
<dbReference type="Proteomes" id="UP000516360">
    <property type="component" value="Chromosome"/>
</dbReference>
<dbReference type="PANTHER" id="PTHR35004">
    <property type="entry name" value="TRANSPOSASE RV3428C-RELATED"/>
    <property type="match status" value="1"/>
</dbReference>
<feature type="domain" description="HTH IS21-type" evidence="5">
    <location>
        <begin position="5"/>
        <end position="66"/>
    </location>
</feature>
<evidence type="ECO:0000313" key="7">
    <source>
        <dbReference type="EMBL" id="BCB95780.1"/>
    </source>
</evidence>
<protein>
    <submittedName>
        <fullName evidence="7">Integrase</fullName>
    </submittedName>
</protein>
<dbReference type="EMBL" id="AP022873">
    <property type="protein sequence ID" value="BCB96119.1"/>
    <property type="molecule type" value="Genomic_DNA"/>
</dbReference>
<reference evidence="7 9" key="1">
    <citation type="submission" date="2020-03" db="EMBL/GenBank/DDBJ databases">
        <title>Complete genome sequences of two sulfur-disproportionating bacterial strains T55J and Mzg5.</title>
        <authorList>
            <person name="Umezawa K."/>
            <person name="Kojima H."/>
            <person name="Kato Y."/>
            <person name="Fukui M."/>
        </authorList>
    </citation>
    <scope>NUCLEOTIDE SEQUENCE [LARGE SCALE GENOMIC DNA]</scope>
    <source>
        <strain evidence="7 9">T55J</strain>
    </source>
</reference>
<dbReference type="InterPro" id="IPR054353">
    <property type="entry name" value="IstA-like_C"/>
</dbReference>
<dbReference type="SUPFAM" id="SSF53098">
    <property type="entry name" value="Ribonuclease H-like"/>
    <property type="match status" value="1"/>
</dbReference>
<dbReference type="KEGG" id="dtp:JZK55_10410"/>
<keyword evidence="9" id="KW-1185">Reference proteome</keyword>
<evidence type="ECO:0000313" key="8">
    <source>
        <dbReference type="EMBL" id="BCB96119.1"/>
    </source>
</evidence>
<dbReference type="InterPro" id="IPR001584">
    <property type="entry name" value="Integrase_cat-core"/>
</dbReference>
<organism evidence="7 9">
    <name type="scientific">Dissulfurispira thermophila</name>
    <dbReference type="NCBI Taxonomy" id="2715679"/>
    <lineage>
        <taxon>Bacteria</taxon>
        <taxon>Pseudomonadati</taxon>
        <taxon>Nitrospirota</taxon>
        <taxon>Thermodesulfovibrionia</taxon>
        <taxon>Thermodesulfovibrionales</taxon>
        <taxon>Dissulfurispiraceae</taxon>
        <taxon>Dissulfurispira</taxon>
    </lineage>
</organism>
<dbReference type="AlphaFoldDB" id="A0A7G1GZ61"/>
<name>A0A7G1GZ61_9BACT</name>